<organism evidence="3 4">
    <name type="scientific">Candidatus Schekmanbacteria bacterium RBG_16_38_10</name>
    <dbReference type="NCBI Taxonomy" id="1817879"/>
    <lineage>
        <taxon>Bacteria</taxon>
        <taxon>Candidatus Schekmaniibacteriota</taxon>
    </lineage>
</organism>
<dbReference type="PANTHER" id="PTHR43745:SF2">
    <property type="entry name" value="NITROREDUCTASE MJ1384-RELATED"/>
    <property type="match status" value="1"/>
</dbReference>
<dbReference type="Gene3D" id="3.40.109.10">
    <property type="entry name" value="NADH Oxidase"/>
    <property type="match status" value="2"/>
</dbReference>
<dbReference type="Proteomes" id="UP000178797">
    <property type="component" value="Unassembled WGS sequence"/>
</dbReference>
<evidence type="ECO:0000313" key="4">
    <source>
        <dbReference type="Proteomes" id="UP000178797"/>
    </source>
</evidence>
<sequence length="491" mass="57357">MKRNKKIDILLYLLVVFPLVVIFIPLSQNSYSLGFRDRVKKIIENRKVKGIKKNKYFAFQYHQFSKHTYLNVITSWKPDWFNEPDTSKIYPDAKTIPLKKDIESWEGFNLDEAIRRANEKQNFSSSEPLTLNEVSRLLYFTYGVTGVIRKRGGILYLRTAPSAGALYPTEIYLIVNNVKDLESGVYNYLVKDHVLQQIKRGDFSKELINSCLNDSSIKNSNLIFVFTDIFYRSKWKYRERGYRYSLIDAGYVIKNLVLESASVGLRTKTYFDFLDDKINKLLGVDGVKEASVALVTVGKGMGDNFSPVGQASRLSERRFSVDRRGFLTPPERFLDGRFKSHRVISQIKESMSISEKYHENSKQIIYRPKIERVSLKPYSIEKRIELPQEFPRSNIKIEELLLKRRSAEDLGNLPISKTELSEILYLSFRLERESHYKISSPHQLDLFLVVNNVQGVDRGVYHYDRQSHSLEQIKKIDLQELCWKYCLRQDI</sequence>
<dbReference type="Pfam" id="PF00881">
    <property type="entry name" value="Nitroreductase"/>
    <property type="match status" value="1"/>
</dbReference>
<dbReference type="PANTHER" id="PTHR43745">
    <property type="entry name" value="NITROREDUCTASE MJ1384-RELATED"/>
    <property type="match status" value="1"/>
</dbReference>
<dbReference type="InterPro" id="IPR020051">
    <property type="entry name" value="SagB-type_dehydrogenase"/>
</dbReference>
<dbReference type="EMBL" id="MGDE01000228">
    <property type="protein sequence ID" value="OGL43456.1"/>
    <property type="molecule type" value="Genomic_DNA"/>
</dbReference>
<dbReference type="AlphaFoldDB" id="A0A1F7RPG6"/>
<reference evidence="3 4" key="1">
    <citation type="journal article" date="2016" name="Nat. Commun.">
        <title>Thousands of microbial genomes shed light on interconnected biogeochemical processes in an aquifer system.</title>
        <authorList>
            <person name="Anantharaman K."/>
            <person name="Brown C.T."/>
            <person name="Hug L.A."/>
            <person name="Sharon I."/>
            <person name="Castelle C.J."/>
            <person name="Probst A.J."/>
            <person name="Thomas B.C."/>
            <person name="Singh A."/>
            <person name="Wilkins M.J."/>
            <person name="Karaoz U."/>
            <person name="Brodie E.L."/>
            <person name="Williams K.H."/>
            <person name="Hubbard S.S."/>
            <person name="Banfield J.F."/>
        </authorList>
    </citation>
    <scope>NUCLEOTIDE SEQUENCE [LARGE SCALE GENOMIC DNA]</scope>
</reference>
<evidence type="ECO:0000256" key="1">
    <source>
        <dbReference type="SAM" id="Phobius"/>
    </source>
</evidence>
<protein>
    <recommendedName>
        <fullName evidence="2">Nitroreductase domain-containing protein</fullName>
    </recommendedName>
</protein>
<dbReference type="InterPro" id="IPR052544">
    <property type="entry name" value="Bacteriocin_Proc_Enz"/>
</dbReference>
<gene>
    <name evidence="3" type="ORF">A2W05_05315</name>
</gene>
<keyword evidence="1" id="KW-0812">Transmembrane</keyword>
<proteinExistence type="predicted"/>
<feature type="domain" description="Nitroreductase" evidence="2">
    <location>
        <begin position="125"/>
        <end position="299"/>
    </location>
</feature>
<name>A0A1F7RPG6_9BACT</name>
<dbReference type="SUPFAM" id="SSF55469">
    <property type="entry name" value="FMN-dependent nitroreductase-like"/>
    <property type="match status" value="1"/>
</dbReference>
<evidence type="ECO:0000313" key="3">
    <source>
        <dbReference type="EMBL" id="OGL43456.1"/>
    </source>
</evidence>
<feature type="transmembrane region" description="Helical" evidence="1">
    <location>
        <begin position="9"/>
        <end position="26"/>
    </location>
</feature>
<dbReference type="NCBIfam" id="TIGR03605">
    <property type="entry name" value="antibiot_sagB"/>
    <property type="match status" value="1"/>
</dbReference>
<feature type="non-terminal residue" evidence="3">
    <location>
        <position position="491"/>
    </location>
</feature>
<evidence type="ECO:0000259" key="2">
    <source>
        <dbReference type="Pfam" id="PF00881"/>
    </source>
</evidence>
<keyword evidence="1" id="KW-0472">Membrane</keyword>
<keyword evidence="1" id="KW-1133">Transmembrane helix</keyword>
<accession>A0A1F7RPG6</accession>
<dbReference type="InterPro" id="IPR000415">
    <property type="entry name" value="Nitroreductase-like"/>
</dbReference>
<dbReference type="GO" id="GO:0016491">
    <property type="term" value="F:oxidoreductase activity"/>
    <property type="evidence" value="ECO:0007669"/>
    <property type="project" value="InterPro"/>
</dbReference>
<dbReference type="CDD" id="cd02142">
    <property type="entry name" value="McbC_SagB-like_oxidoreductase"/>
    <property type="match status" value="1"/>
</dbReference>
<comment type="caution">
    <text evidence="3">The sequence shown here is derived from an EMBL/GenBank/DDBJ whole genome shotgun (WGS) entry which is preliminary data.</text>
</comment>
<dbReference type="InterPro" id="IPR029479">
    <property type="entry name" value="Nitroreductase"/>
</dbReference>